<feature type="signal peptide" evidence="2">
    <location>
        <begin position="1"/>
        <end position="19"/>
    </location>
</feature>
<keyword evidence="2" id="KW-0732">Signal</keyword>
<accession>A0ABV7VT35</accession>
<comment type="caution">
    <text evidence="3">The sequence shown here is derived from an EMBL/GenBank/DDBJ whole genome shotgun (WGS) entry which is preliminary data.</text>
</comment>
<evidence type="ECO:0000256" key="1">
    <source>
        <dbReference type="SAM" id="MobiDB-lite"/>
    </source>
</evidence>
<name>A0ABV7VT35_9GAMM</name>
<protein>
    <submittedName>
        <fullName evidence="3">Uncharacterized protein</fullName>
    </submittedName>
</protein>
<evidence type="ECO:0000313" key="4">
    <source>
        <dbReference type="Proteomes" id="UP001595722"/>
    </source>
</evidence>
<evidence type="ECO:0000313" key="3">
    <source>
        <dbReference type="EMBL" id="MFC3680138.1"/>
    </source>
</evidence>
<gene>
    <name evidence="3" type="ORF">ACFOMG_08455</name>
</gene>
<dbReference type="EMBL" id="JBHRYB010000005">
    <property type="protein sequence ID" value="MFC3680138.1"/>
    <property type="molecule type" value="Genomic_DNA"/>
</dbReference>
<dbReference type="RefSeq" id="WP_376865992.1">
    <property type="nucleotide sequence ID" value="NZ_JBHRYB010000005.1"/>
</dbReference>
<feature type="chain" id="PRO_5047106390" evidence="2">
    <location>
        <begin position="20"/>
        <end position="206"/>
    </location>
</feature>
<evidence type="ECO:0000256" key="2">
    <source>
        <dbReference type="SAM" id="SignalP"/>
    </source>
</evidence>
<keyword evidence="4" id="KW-1185">Reference proteome</keyword>
<reference evidence="4" key="1">
    <citation type="journal article" date="2019" name="Int. J. Syst. Evol. Microbiol.">
        <title>The Global Catalogue of Microorganisms (GCM) 10K type strain sequencing project: providing services to taxonomists for standard genome sequencing and annotation.</title>
        <authorList>
            <consortium name="The Broad Institute Genomics Platform"/>
            <consortium name="The Broad Institute Genome Sequencing Center for Infectious Disease"/>
            <person name="Wu L."/>
            <person name="Ma J."/>
        </authorList>
    </citation>
    <scope>NUCLEOTIDE SEQUENCE [LARGE SCALE GENOMIC DNA]</scope>
    <source>
        <strain evidence="4">KCTC 42424</strain>
    </source>
</reference>
<organism evidence="3 4">
    <name type="scientific">Bacterioplanoides pacificum</name>
    <dbReference type="NCBI Taxonomy" id="1171596"/>
    <lineage>
        <taxon>Bacteria</taxon>
        <taxon>Pseudomonadati</taxon>
        <taxon>Pseudomonadota</taxon>
        <taxon>Gammaproteobacteria</taxon>
        <taxon>Oceanospirillales</taxon>
        <taxon>Oceanospirillaceae</taxon>
        <taxon>Bacterioplanoides</taxon>
    </lineage>
</organism>
<proteinExistence type="predicted"/>
<dbReference type="Proteomes" id="UP001595722">
    <property type="component" value="Unassembled WGS sequence"/>
</dbReference>
<sequence length="206" mass="22796">MKRTALFALLLLSPAFVLADIQEIPPEEMTEAYIKDTTVIVRKQEQAKSTGNDKTTIRVTPLEQGFSEGESLSQQTPANGPADTPDDYLSEHHETVLLQQSDYQFTAPGLDPLQLSREQALRSASGELQALNDETIDLNNPQFPSSIPSSINPPMGTDLSSTPGQFVISIPNNNNYANRSYTTPNGEYQIDITSDRIDFRLNIPQR</sequence>
<feature type="region of interest" description="Disordered" evidence="1">
    <location>
        <begin position="64"/>
        <end position="88"/>
    </location>
</feature>